<proteinExistence type="predicted"/>
<dbReference type="AlphaFoldDB" id="A0A1K1QVJ2"/>
<dbReference type="SUPFAM" id="SSF53756">
    <property type="entry name" value="UDP-Glycosyltransferase/glycogen phosphorylase"/>
    <property type="match status" value="1"/>
</dbReference>
<dbReference type="Proteomes" id="UP000182248">
    <property type="component" value="Unassembled WGS sequence"/>
</dbReference>
<keyword evidence="2" id="KW-1185">Reference proteome</keyword>
<accession>A0A1K1QVJ2</accession>
<sequence>MKVIFYLTKFETISDAVIVYLKIINEALTGEKKLNITDNIRKLKNADMIVTYFVKDYFFARIFNPRAIIVNWYQGILPEESLMWQKSKMRYYVYTLMEWFALKTCKYNFFVSCAMLEHYRQKYNYNGANYYIMPCFNAEIGDFTHKKRDEISFVYIGSLSKWQCIEETLKLFKEINGEIPNASLEILTKEKTKAQELLAKYGLDNVKVNYVSLKELPDYLLKFKYGFLIREDITINRVSTPNKLNTYMASGVVPIYSGVIDAFKIYLDNVKYKIELSDNFNLQNALEQILLFENEVNFDYANMHKEYSEVFTNFYDREKYISDIRNVLITKNLLN</sequence>
<evidence type="ECO:0000313" key="2">
    <source>
        <dbReference type="Proteomes" id="UP000182248"/>
    </source>
</evidence>
<dbReference type="Gene3D" id="3.40.50.2000">
    <property type="entry name" value="Glycogen Phosphorylase B"/>
    <property type="match status" value="1"/>
</dbReference>
<dbReference type="EMBL" id="FPJE01000016">
    <property type="protein sequence ID" value="SFW63978.1"/>
    <property type="molecule type" value="Genomic_DNA"/>
</dbReference>
<name>A0A1K1QVJ2_9FLAO</name>
<protein>
    <submittedName>
        <fullName evidence="1">Uncharacterized protein</fullName>
    </submittedName>
</protein>
<organism evidence="1 2">
    <name type="scientific">Sinomicrobium oceani</name>
    <dbReference type="NCBI Taxonomy" id="1150368"/>
    <lineage>
        <taxon>Bacteria</taxon>
        <taxon>Pseudomonadati</taxon>
        <taxon>Bacteroidota</taxon>
        <taxon>Flavobacteriia</taxon>
        <taxon>Flavobacteriales</taxon>
        <taxon>Flavobacteriaceae</taxon>
        <taxon>Sinomicrobium</taxon>
    </lineage>
</organism>
<evidence type="ECO:0000313" key="1">
    <source>
        <dbReference type="EMBL" id="SFW63978.1"/>
    </source>
</evidence>
<dbReference type="STRING" id="1150368.SAMN02927921_02901"/>
<gene>
    <name evidence="1" type="ORF">SAMN02927921_02901</name>
</gene>
<dbReference type="OrthoDB" id="9771846at2"/>
<reference evidence="1 2" key="1">
    <citation type="submission" date="2016-11" db="EMBL/GenBank/DDBJ databases">
        <authorList>
            <person name="Jaros S."/>
            <person name="Januszkiewicz K."/>
            <person name="Wedrychowicz H."/>
        </authorList>
    </citation>
    <scope>NUCLEOTIDE SEQUENCE [LARGE SCALE GENOMIC DNA]</scope>
    <source>
        <strain evidence="1 2">CGMCC 1.12145</strain>
    </source>
</reference>
<dbReference type="RefSeq" id="WP_072318105.1">
    <property type="nucleotide sequence ID" value="NZ_FPJE01000016.1"/>
</dbReference>